<evidence type="ECO:0000313" key="1">
    <source>
        <dbReference type="EMBL" id="KAJ6993091.1"/>
    </source>
</evidence>
<sequence>MSICIENTSKFFQGVNIPNCKEDHVRTTRISELKVTEGLVLYPPPSRGVGLRLETTMEGIGNSLWNKMPVMSSANLAGYYHHCPWAMALGHPVITLQL</sequence>
<dbReference type="Proteomes" id="UP001164929">
    <property type="component" value="Chromosome 6"/>
</dbReference>
<evidence type="ECO:0000313" key="2">
    <source>
        <dbReference type="Proteomes" id="UP001164929"/>
    </source>
</evidence>
<protein>
    <submittedName>
        <fullName evidence="1">Uncharacterized protein</fullName>
    </submittedName>
</protein>
<dbReference type="AlphaFoldDB" id="A0AAD6VZH1"/>
<dbReference type="EMBL" id="JAQIZT010000006">
    <property type="protein sequence ID" value="KAJ6993091.1"/>
    <property type="molecule type" value="Genomic_DNA"/>
</dbReference>
<keyword evidence="2" id="KW-1185">Reference proteome</keyword>
<reference evidence="1" key="1">
    <citation type="journal article" date="2023" name="Mol. Ecol. Resour.">
        <title>Chromosome-level genome assembly of a triploid poplar Populus alba 'Berolinensis'.</title>
        <authorList>
            <person name="Chen S."/>
            <person name="Yu Y."/>
            <person name="Wang X."/>
            <person name="Wang S."/>
            <person name="Zhang T."/>
            <person name="Zhou Y."/>
            <person name="He R."/>
            <person name="Meng N."/>
            <person name="Wang Y."/>
            <person name="Liu W."/>
            <person name="Liu Z."/>
            <person name="Liu J."/>
            <person name="Guo Q."/>
            <person name="Huang H."/>
            <person name="Sederoff R.R."/>
            <person name="Wang G."/>
            <person name="Qu G."/>
            <person name="Chen S."/>
        </authorList>
    </citation>
    <scope>NUCLEOTIDE SEQUENCE</scope>
    <source>
        <strain evidence="1">SC-2020</strain>
    </source>
</reference>
<organism evidence="1 2">
    <name type="scientific">Populus alba x Populus x berolinensis</name>
    <dbReference type="NCBI Taxonomy" id="444605"/>
    <lineage>
        <taxon>Eukaryota</taxon>
        <taxon>Viridiplantae</taxon>
        <taxon>Streptophyta</taxon>
        <taxon>Embryophyta</taxon>
        <taxon>Tracheophyta</taxon>
        <taxon>Spermatophyta</taxon>
        <taxon>Magnoliopsida</taxon>
        <taxon>eudicotyledons</taxon>
        <taxon>Gunneridae</taxon>
        <taxon>Pentapetalae</taxon>
        <taxon>rosids</taxon>
        <taxon>fabids</taxon>
        <taxon>Malpighiales</taxon>
        <taxon>Salicaceae</taxon>
        <taxon>Saliceae</taxon>
        <taxon>Populus</taxon>
    </lineage>
</organism>
<proteinExistence type="predicted"/>
<gene>
    <name evidence="1" type="ORF">NC653_016276</name>
</gene>
<accession>A0AAD6VZH1</accession>
<comment type="caution">
    <text evidence="1">The sequence shown here is derived from an EMBL/GenBank/DDBJ whole genome shotgun (WGS) entry which is preliminary data.</text>
</comment>
<name>A0AAD6VZH1_9ROSI</name>